<dbReference type="Pfam" id="PF01521">
    <property type="entry name" value="Fe-S_biosyn"/>
    <property type="match status" value="1"/>
</dbReference>
<dbReference type="SUPFAM" id="SSF89360">
    <property type="entry name" value="HesB-like domain"/>
    <property type="match status" value="1"/>
</dbReference>
<organism evidence="2 3">
    <name type="scientific">Candidatus Tanganyikabacteria bacterium</name>
    <dbReference type="NCBI Taxonomy" id="2961651"/>
    <lineage>
        <taxon>Bacteria</taxon>
        <taxon>Bacillati</taxon>
        <taxon>Candidatus Sericytochromatia</taxon>
        <taxon>Candidatus Tanganyikabacteria</taxon>
    </lineage>
</organism>
<dbReference type="InterPro" id="IPR035903">
    <property type="entry name" value="HesB-like_dom_sf"/>
</dbReference>
<sequence length="132" mass="13546">MITLTEAANSKVREYLKAQNRDDLALRVYVKPGGCSGFSYGMGLDEARETDTVYEVDGIRVVVDPQSSRFVQGAVVDYKDAMLGGGFAISNPNAASSCGCGSSFRPKEEGAEAEGGAVTTAVGGGCGSGGCC</sequence>
<comment type="caution">
    <text evidence="2">The sequence shown here is derived from an EMBL/GenBank/DDBJ whole genome shotgun (WGS) entry which is preliminary data.</text>
</comment>
<gene>
    <name evidence="2" type="ORF">FJZ00_00840</name>
</gene>
<evidence type="ECO:0000259" key="1">
    <source>
        <dbReference type="Pfam" id="PF01521"/>
    </source>
</evidence>
<feature type="domain" description="Core" evidence="1">
    <location>
        <begin position="2"/>
        <end position="101"/>
    </location>
</feature>
<protein>
    <submittedName>
        <fullName evidence="2">Iron-sulfur cluster assembly accessory protein</fullName>
    </submittedName>
</protein>
<evidence type="ECO:0000313" key="3">
    <source>
        <dbReference type="Proteomes" id="UP000703893"/>
    </source>
</evidence>
<dbReference type="InterPro" id="IPR016092">
    <property type="entry name" value="ATAP"/>
</dbReference>
<accession>A0A937X0G3</accession>
<dbReference type="Proteomes" id="UP000703893">
    <property type="component" value="Unassembled WGS sequence"/>
</dbReference>
<dbReference type="EMBL" id="VGJX01000024">
    <property type="protein sequence ID" value="MBM3273668.1"/>
    <property type="molecule type" value="Genomic_DNA"/>
</dbReference>
<reference evidence="2 3" key="1">
    <citation type="submission" date="2019-03" db="EMBL/GenBank/DDBJ databases">
        <title>Lake Tanganyika Metagenome-Assembled Genomes (MAGs).</title>
        <authorList>
            <person name="Tran P."/>
        </authorList>
    </citation>
    <scope>NUCLEOTIDE SEQUENCE [LARGE SCALE GENOMIC DNA]</scope>
    <source>
        <strain evidence="2">K_DeepCast_65m_m2_236</strain>
    </source>
</reference>
<dbReference type="PANTHER" id="PTHR43011:SF1">
    <property type="entry name" value="IRON-SULFUR CLUSTER ASSEMBLY 2 HOMOLOG, MITOCHONDRIAL"/>
    <property type="match status" value="1"/>
</dbReference>
<dbReference type="PANTHER" id="PTHR43011">
    <property type="entry name" value="IRON-SULFUR CLUSTER ASSEMBLY 2 HOMOLOG, MITOCHONDRIAL"/>
    <property type="match status" value="1"/>
</dbReference>
<dbReference type="AlphaFoldDB" id="A0A937X0G3"/>
<dbReference type="InterPro" id="IPR000361">
    <property type="entry name" value="ATAP_core_dom"/>
</dbReference>
<evidence type="ECO:0000313" key="2">
    <source>
        <dbReference type="EMBL" id="MBM3273668.1"/>
    </source>
</evidence>
<dbReference type="NCBIfam" id="TIGR00049">
    <property type="entry name" value="iron-sulfur cluster assembly accessory protein"/>
    <property type="match status" value="1"/>
</dbReference>
<dbReference type="GO" id="GO:0051539">
    <property type="term" value="F:4 iron, 4 sulfur cluster binding"/>
    <property type="evidence" value="ECO:0007669"/>
    <property type="project" value="TreeGrafter"/>
</dbReference>
<dbReference type="Gene3D" id="2.60.300.12">
    <property type="entry name" value="HesB-like domain"/>
    <property type="match status" value="1"/>
</dbReference>
<dbReference type="GO" id="GO:0051537">
    <property type="term" value="F:2 iron, 2 sulfur cluster binding"/>
    <property type="evidence" value="ECO:0007669"/>
    <property type="project" value="TreeGrafter"/>
</dbReference>
<proteinExistence type="predicted"/>
<dbReference type="GO" id="GO:0016226">
    <property type="term" value="P:iron-sulfur cluster assembly"/>
    <property type="evidence" value="ECO:0007669"/>
    <property type="project" value="InterPro"/>
</dbReference>
<dbReference type="GO" id="GO:0005506">
    <property type="term" value="F:iron ion binding"/>
    <property type="evidence" value="ECO:0007669"/>
    <property type="project" value="TreeGrafter"/>
</dbReference>
<dbReference type="PROSITE" id="PS01152">
    <property type="entry name" value="HESB"/>
    <property type="match status" value="1"/>
</dbReference>
<name>A0A937X0G3_9BACT</name>
<dbReference type="InterPro" id="IPR017870">
    <property type="entry name" value="FeS_cluster_insertion_CS"/>
</dbReference>